<protein>
    <submittedName>
        <fullName evidence="7">Uncharacterized protein</fullName>
    </submittedName>
</protein>
<evidence type="ECO:0000256" key="3">
    <source>
        <dbReference type="ARBA" id="ARBA00022692"/>
    </source>
</evidence>
<proteinExistence type="predicted"/>
<keyword evidence="2" id="KW-1003">Cell membrane</keyword>
<evidence type="ECO:0000313" key="8">
    <source>
        <dbReference type="Proteomes" id="UP001642540"/>
    </source>
</evidence>
<dbReference type="PANTHER" id="PTHR30294:SF38">
    <property type="entry name" value="TRANSPORT PERMEASE PROTEIN"/>
    <property type="match status" value="1"/>
</dbReference>
<name>A0ABP1Q357_9HEXA</name>
<dbReference type="Proteomes" id="UP001642540">
    <property type="component" value="Unassembled WGS sequence"/>
</dbReference>
<keyword evidence="4 6" id="KW-1133">Transmembrane helix</keyword>
<reference evidence="7 8" key="1">
    <citation type="submission" date="2024-08" db="EMBL/GenBank/DDBJ databases">
        <authorList>
            <person name="Cucini C."/>
            <person name="Frati F."/>
        </authorList>
    </citation>
    <scope>NUCLEOTIDE SEQUENCE [LARGE SCALE GENOMIC DNA]</scope>
</reference>
<comment type="subcellular location">
    <subcellularLocation>
        <location evidence="1">Cell membrane</location>
        <topology evidence="1">Multi-pass membrane protein</topology>
    </subcellularLocation>
</comment>
<evidence type="ECO:0000256" key="2">
    <source>
        <dbReference type="ARBA" id="ARBA00022475"/>
    </source>
</evidence>
<feature type="transmembrane region" description="Helical" evidence="6">
    <location>
        <begin position="109"/>
        <end position="132"/>
    </location>
</feature>
<evidence type="ECO:0000256" key="6">
    <source>
        <dbReference type="SAM" id="Phobius"/>
    </source>
</evidence>
<comment type="caution">
    <text evidence="7">The sequence shown here is derived from an EMBL/GenBank/DDBJ whole genome shotgun (WGS) entry which is preliminary data.</text>
</comment>
<dbReference type="EMBL" id="CAXLJM020000021">
    <property type="protein sequence ID" value="CAL8087642.1"/>
    <property type="molecule type" value="Genomic_DNA"/>
</dbReference>
<evidence type="ECO:0000256" key="5">
    <source>
        <dbReference type="ARBA" id="ARBA00023136"/>
    </source>
</evidence>
<keyword evidence="8" id="KW-1185">Reference proteome</keyword>
<accession>A0ABP1Q357</accession>
<evidence type="ECO:0000313" key="7">
    <source>
        <dbReference type="EMBL" id="CAL8087642.1"/>
    </source>
</evidence>
<keyword evidence="3 6" id="KW-0812">Transmembrane</keyword>
<evidence type="ECO:0000256" key="1">
    <source>
        <dbReference type="ARBA" id="ARBA00004651"/>
    </source>
</evidence>
<evidence type="ECO:0000256" key="4">
    <source>
        <dbReference type="ARBA" id="ARBA00022989"/>
    </source>
</evidence>
<organism evidence="7 8">
    <name type="scientific">Orchesella dallaii</name>
    <dbReference type="NCBI Taxonomy" id="48710"/>
    <lineage>
        <taxon>Eukaryota</taxon>
        <taxon>Metazoa</taxon>
        <taxon>Ecdysozoa</taxon>
        <taxon>Arthropoda</taxon>
        <taxon>Hexapoda</taxon>
        <taxon>Collembola</taxon>
        <taxon>Entomobryomorpha</taxon>
        <taxon>Entomobryoidea</taxon>
        <taxon>Orchesellidae</taxon>
        <taxon>Orchesellinae</taxon>
        <taxon>Orchesella</taxon>
    </lineage>
</organism>
<gene>
    <name evidence="7" type="ORF">ODALV1_LOCUS6805</name>
</gene>
<keyword evidence="5 6" id="KW-0472">Membrane</keyword>
<dbReference type="PANTHER" id="PTHR30294">
    <property type="entry name" value="MEMBRANE COMPONENT OF ABC TRANSPORTER YHHJ-RELATED"/>
    <property type="match status" value="1"/>
</dbReference>
<sequence>MRCGIGVMRQGRILLEQSPQQLIEKSNSSSLDKAVLQLFKSGLQLSENSRGETCSQYPSTSAQLQSQSSRCPNPCDEKDGYRMATVKNTEAGQLLQTIARIKALTYKNFIVMIRNIFLLSFIIWIPAVELYISNIAFKFSPQSLKLGIINHETNWSVCNSILPTKINCTIKNLSCRYLAAVNPDSIELVHFESAEDAEAAVHFGGVRGYLEFPQEFSHNLYTMATYGASVSESVYNETIVIARFDETIISISIFLKVELYRALEEFLSTVLSSCNLDPRIGMYPLQYGAPIYGNDNMDLREFVLPGVTIA</sequence>
<dbReference type="InterPro" id="IPR051449">
    <property type="entry name" value="ABC-2_transporter_component"/>
</dbReference>